<evidence type="ECO:0000313" key="3">
    <source>
        <dbReference type="EMBL" id="KAH8083770.1"/>
    </source>
</evidence>
<name>A0A8K0XKV2_9AGAR</name>
<sequence>MAPTLFWNTIFAIITIFSVGASSVRGESHTIKFDNRCGRGTPLLIQGAKTLSKGEDFTSNGPFSSAIAYLQTGECDFNGEKCATVEMTLGNPTCPGCGSSVDISLIAPHALNVPTAFSYYGGCDGQGATCSTPDCRTAFFKPDDNQVQVACQNDNVNLLITFCPDGPANTPAKPSQPAPPPSSHPIATATAVHVSPPKPEPPVVGGNNVAASKPVDSPAPTPVANAAATPEPTANTSHAPSCRRSSRQSRREVRRDAFTSQRVQLESRALYDARIRAIAGHARAASSRRSFAGLVKA</sequence>
<feature type="chain" id="PRO_5035475396" description="Glycopeptide" evidence="2">
    <location>
        <begin position="27"/>
        <end position="297"/>
    </location>
</feature>
<organism evidence="3 4">
    <name type="scientific">Cristinia sonorae</name>
    <dbReference type="NCBI Taxonomy" id="1940300"/>
    <lineage>
        <taxon>Eukaryota</taxon>
        <taxon>Fungi</taxon>
        <taxon>Dikarya</taxon>
        <taxon>Basidiomycota</taxon>
        <taxon>Agaricomycotina</taxon>
        <taxon>Agaricomycetes</taxon>
        <taxon>Agaricomycetidae</taxon>
        <taxon>Agaricales</taxon>
        <taxon>Pleurotineae</taxon>
        <taxon>Stephanosporaceae</taxon>
        <taxon>Cristinia</taxon>
    </lineage>
</organism>
<keyword evidence="2" id="KW-0732">Signal</keyword>
<comment type="caution">
    <text evidence="3">The sequence shown here is derived from an EMBL/GenBank/DDBJ whole genome shotgun (WGS) entry which is preliminary data.</text>
</comment>
<dbReference type="SUPFAM" id="SSF49870">
    <property type="entry name" value="Osmotin, thaumatin-like protein"/>
    <property type="match status" value="1"/>
</dbReference>
<dbReference type="EMBL" id="JAEVFJ010000047">
    <property type="protein sequence ID" value="KAH8083770.1"/>
    <property type="molecule type" value="Genomic_DNA"/>
</dbReference>
<dbReference type="AlphaFoldDB" id="A0A8K0XKV2"/>
<keyword evidence="4" id="KW-1185">Reference proteome</keyword>
<protein>
    <recommendedName>
        <fullName evidence="5">Glycopeptide</fullName>
    </recommendedName>
</protein>
<gene>
    <name evidence="3" type="ORF">BXZ70DRAFT_1012083</name>
</gene>
<proteinExistence type="predicted"/>
<reference evidence="3" key="1">
    <citation type="journal article" date="2021" name="New Phytol.">
        <title>Evolutionary innovations through gain and loss of genes in the ectomycorrhizal Boletales.</title>
        <authorList>
            <person name="Wu G."/>
            <person name="Miyauchi S."/>
            <person name="Morin E."/>
            <person name="Kuo A."/>
            <person name="Drula E."/>
            <person name="Varga T."/>
            <person name="Kohler A."/>
            <person name="Feng B."/>
            <person name="Cao Y."/>
            <person name="Lipzen A."/>
            <person name="Daum C."/>
            <person name="Hundley H."/>
            <person name="Pangilinan J."/>
            <person name="Johnson J."/>
            <person name="Barry K."/>
            <person name="LaButti K."/>
            <person name="Ng V."/>
            <person name="Ahrendt S."/>
            <person name="Min B."/>
            <person name="Choi I.G."/>
            <person name="Park H."/>
            <person name="Plett J.M."/>
            <person name="Magnuson J."/>
            <person name="Spatafora J.W."/>
            <person name="Nagy L.G."/>
            <person name="Henrissat B."/>
            <person name="Grigoriev I.V."/>
            <person name="Yang Z.L."/>
            <person name="Xu J."/>
            <person name="Martin F.M."/>
        </authorList>
    </citation>
    <scope>NUCLEOTIDE SEQUENCE</scope>
    <source>
        <strain evidence="3">KKN 215</strain>
    </source>
</reference>
<feature type="region of interest" description="Disordered" evidence="1">
    <location>
        <begin position="167"/>
        <end position="258"/>
    </location>
</feature>
<accession>A0A8K0XKV2</accession>
<evidence type="ECO:0000256" key="2">
    <source>
        <dbReference type="SAM" id="SignalP"/>
    </source>
</evidence>
<feature type="signal peptide" evidence="2">
    <location>
        <begin position="1"/>
        <end position="26"/>
    </location>
</feature>
<dbReference type="OrthoDB" id="3342934at2759"/>
<dbReference type="InterPro" id="IPR037176">
    <property type="entry name" value="Osmotin/thaumatin-like_sf"/>
</dbReference>
<dbReference type="Proteomes" id="UP000813824">
    <property type="component" value="Unassembled WGS sequence"/>
</dbReference>
<evidence type="ECO:0000313" key="4">
    <source>
        <dbReference type="Proteomes" id="UP000813824"/>
    </source>
</evidence>
<feature type="compositionally biased region" description="Low complexity" evidence="1">
    <location>
        <begin position="222"/>
        <end position="236"/>
    </location>
</feature>
<evidence type="ECO:0008006" key="5">
    <source>
        <dbReference type="Google" id="ProtNLM"/>
    </source>
</evidence>
<feature type="compositionally biased region" description="Pro residues" evidence="1">
    <location>
        <begin position="174"/>
        <end position="183"/>
    </location>
</feature>
<evidence type="ECO:0000256" key="1">
    <source>
        <dbReference type="SAM" id="MobiDB-lite"/>
    </source>
</evidence>